<dbReference type="GO" id="GO:0043165">
    <property type="term" value="P:Gram-negative-bacterium-type cell outer membrane assembly"/>
    <property type="evidence" value="ECO:0007669"/>
    <property type="project" value="InterPro"/>
</dbReference>
<reference evidence="2" key="1">
    <citation type="submission" date="2018-05" db="EMBL/GenBank/DDBJ databases">
        <authorList>
            <person name="Lanie J.A."/>
            <person name="Ng W.-L."/>
            <person name="Kazmierczak K.M."/>
            <person name="Andrzejewski T.M."/>
            <person name="Davidsen T.M."/>
            <person name="Wayne K.J."/>
            <person name="Tettelin H."/>
            <person name="Glass J.I."/>
            <person name="Rusch D."/>
            <person name="Podicherti R."/>
            <person name="Tsui H.-C.T."/>
            <person name="Winkler M.E."/>
        </authorList>
    </citation>
    <scope>NUCLEOTIDE SEQUENCE</scope>
</reference>
<keyword evidence="1" id="KW-0812">Transmembrane</keyword>
<dbReference type="Pfam" id="PF04390">
    <property type="entry name" value="LptE"/>
    <property type="match status" value="1"/>
</dbReference>
<feature type="transmembrane region" description="Helical" evidence="1">
    <location>
        <begin position="12"/>
        <end position="30"/>
    </location>
</feature>
<protein>
    <submittedName>
        <fullName evidence="2">Uncharacterized protein</fullName>
    </submittedName>
</protein>
<dbReference type="InterPro" id="IPR007485">
    <property type="entry name" value="LPS_assembly_LptE"/>
</dbReference>
<dbReference type="GO" id="GO:0019867">
    <property type="term" value="C:outer membrane"/>
    <property type="evidence" value="ECO:0007669"/>
    <property type="project" value="InterPro"/>
</dbReference>
<keyword evidence="1" id="KW-0472">Membrane</keyword>
<proteinExistence type="predicted"/>
<dbReference type="AlphaFoldDB" id="A0A382DYR7"/>
<gene>
    <name evidence="2" type="ORF">METZ01_LOCUS195705</name>
</gene>
<name>A0A382DYR7_9ZZZZ</name>
<organism evidence="2">
    <name type="scientific">marine metagenome</name>
    <dbReference type="NCBI Taxonomy" id="408172"/>
    <lineage>
        <taxon>unclassified sequences</taxon>
        <taxon>metagenomes</taxon>
        <taxon>ecological metagenomes</taxon>
    </lineage>
</organism>
<keyword evidence="1" id="KW-1133">Transmembrane helix</keyword>
<accession>A0A382DYR7</accession>
<dbReference type="EMBL" id="UINC01041497">
    <property type="protein sequence ID" value="SVB42851.1"/>
    <property type="molecule type" value="Genomic_DNA"/>
</dbReference>
<sequence length="192" mass="21267">MKNSGLIKKSHIPGWIFILFLCLDCGYYSLAGSIPPHIRSISIPLLDNQTAEFGISEGITDNLLEKFTDENILRVVDVENSDSILKGSIVMAEDVPYTYSKQEVVGEYRFTIAIDVEWIDVSNDIVLLEKRFKGWGAYGIGGDISNDEIDNDGDGLIDDEDSDEIGDARTFATKIAVGKIAQDILNDILTTW</sequence>
<evidence type="ECO:0000256" key="1">
    <source>
        <dbReference type="SAM" id="Phobius"/>
    </source>
</evidence>
<evidence type="ECO:0000313" key="2">
    <source>
        <dbReference type="EMBL" id="SVB42851.1"/>
    </source>
</evidence>